<proteinExistence type="predicted"/>
<dbReference type="EMBL" id="MNAD01000534">
    <property type="protein sequence ID" value="OJT12055.1"/>
    <property type="molecule type" value="Genomic_DNA"/>
</dbReference>
<dbReference type="STRING" id="154538.A0A1M2VWS2"/>
<sequence length="404" mass="45335">MSSDVVQKLRDYLDKDPVFKAEFEQALETAKSYDIPEFEEWGIVTLADYLNYYESFLKWVPSENKDGTFVLYHICMFYFVLDMLPLVLRQSPIDPSTRSPYTWLSEWIIEYAKEMGKWMDSTDSISDATIESFYQAESYHMQDYDRIPGEWTTFNKFFARHIKPKCRPIDCPGEDKVIVSPADATFDGAWPVDGSANCQFEAKGIPWSIEQLLDDEHGTTKYGAKFAGGTFCHSFLGPNDYHRQHAPVSGTVLEARVIEGLCYLEVEVVEDDPDAPKRGGRPRLGMRRKMQPRAAEPRDSLNAPDNPGYQFIQARGLILIDNPELGLVAVLPIGMAQVSSVMLGVKPRDEVKKGDEISYFQLGGSDIVMVFQAGANVKFTAKEQTHYAFGKTLAIASSSGSGSG</sequence>
<evidence type="ECO:0000256" key="1">
    <source>
        <dbReference type="ARBA" id="ARBA00022793"/>
    </source>
</evidence>
<dbReference type="AlphaFoldDB" id="A0A1M2VWS2"/>
<comment type="caution">
    <text evidence="4">The sequence shown here is derived from an EMBL/GenBank/DDBJ whole genome shotgun (WGS) entry which is preliminary data.</text>
</comment>
<dbReference type="InterPro" id="IPR003817">
    <property type="entry name" value="PS_Dcarbxylase"/>
</dbReference>
<name>A0A1M2VWS2_TRAPU</name>
<accession>A0A1M2VWS2</accession>
<protein>
    <submittedName>
        <fullName evidence="4">Phosphatidylserine decarboxylase proenzyme 3</fullName>
    </submittedName>
</protein>
<evidence type="ECO:0000256" key="3">
    <source>
        <dbReference type="SAM" id="MobiDB-lite"/>
    </source>
</evidence>
<dbReference type="PANTHER" id="PTHR10067">
    <property type="entry name" value="PHOSPHATIDYLSERINE DECARBOXYLASE"/>
    <property type="match status" value="1"/>
</dbReference>
<feature type="region of interest" description="Disordered" evidence="3">
    <location>
        <begin position="272"/>
        <end position="306"/>
    </location>
</feature>
<dbReference type="OrthoDB" id="5973539at2759"/>
<keyword evidence="2" id="KW-0456">Lyase</keyword>
<dbReference type="GO" id="GO:0004609">
    <property type="term" value="F:phosphatidylserine decarboxylase activity"/>
    <property type="evidence" value="ECO:0007669"/>
    <property type="project" value="InterPro"/>
</dbReference>
<evidence type="ECO:0000256" key="2">
    <source>
        <dbReference type="ARBA" id="ARBA00023239"/>
    </source>
</evidence>
<reference evidence="4 5" key="1">
    <citation type="submission" date="2016-10" db="EMBL/GenBank/DDBJ databases">
        <title>Genome sequence of the basidiomycete white-rot fungus Trametes pubescens.</title>
        <authorList>
            <person name="Makela M.R."/>
            <person name="Granchi Z."/>
            <person name="Peng M."/>
            <person name="De Vries R.P."/>
            <person name="Grigoriev I."/>
            <person name="Riley R."/>
            <person name="Hilden K."/>
        </authorList>
    </citation>
    <scope>NUCLEOTIDE SEQUENCE [LARGE SCALE GENOMIC DNA]</scope>
    <source>
        <strain evidence="4 5">FBCC735</strain>
    </source>
</reference>
<organism evidence="4 5">
    <name type="scientific">Trametes pubescens</name>
    <name type="common">White-rot fungus</name>
    <dbReference type="NCBI Taxonomy" id="154538"/>
    <lineage>
        <taxon>Eukaryota</taxon>
        <taxon>Fungi</taxon>
        <taxon>Dikarya</taxon>
        <taxon>Basidiomycota</taxon>
        <taxon>Agaricomycotina</taxon>
        <taxon>Agaricomycetes</taxon>
        <taxon>Polyporales</taxon>
        <taxon>Polyporaceae</taxon>
        <taxon>Trametes</taxon>
    </lineage>
</organism>
<gene>
    <name evidence="4" type="ORF">TRAPUB_11393</name>
</gene>
<dbReference type="GO" id="GO:0008654">
    <property type="term" value="P:phospholipid biosynthetic process"/>
    <property type="evidence" value="ECO:0007669"/>
    <property type="project" value="InterPro"/>
</dbReference>
<evidence type="ECO:0000313" key="4">
    <source>
        <dbReference type="EMBL" id="OJT12055.1"/>
    </source>
</evidence>
<keyword evidence="5" id="KW-1185">Reference proteome</keyword>
<dbReference type="PANTHER" id="PTHR10067:SF13">
    <property type="entry name" value="PHOSPHATIDYLSERINE DECARBOXYLASE"/>
    <property type="match status" value="1"/>
</dbReference>
<feature type="compositionally biased region" description="Basic residues" evidence="3">
    <location>
        <begin position="278"/>
        <end position="291"/>
    </location>
</feature>
<dbReference type="OMA" id="AAYMEVN"/>
<evidence type="ECO:0000313" key="5">
    <source>
        <dbReference type="Proteomes" id="UP000184267"/>
    </source>
</evidence>
<dbReference type="Pfam" id="PF02666">
    <property type="entry name" value="PS_Dcarbxylase"/>
    <property type="match status" value="1"/>
</dbReference>
<dbReference type="Proteomes" id="UP000184267">
    <property type="component" value="Unassembled WGS sequence"/>
</dbReference>
<keyword evidence="1" id="KW-0210">Decarboxylase</keyword>